<evidence type="ECO:0000313" key="2">
    <source>
        <dbReference type="EMBL" id="KAF2846390.1"/>
    </source>
</evidence>
<feature type="region of interest" description="Disordered" evidence="1">
    <location>
        <begin position="1259"/>
        <end position="1386"/>
    </location>
</feature>
<feature type="region of interest" description="Disordered" evidence="1">
    <location>
        <begin position="1021"/>
        <end position="1058"/>
    </location>
</feature>
<accession>A0A6A7ASU6</accession>
<organism evidence="2 3">
    <name type="scientific">Plenodomus tracheiphilus IPT5</name>
    <dbReference type="NCBI Taxonomy" id="1408161"/>
    <lineage>
        <taxon>Eukaryota</taxon>
        <taxon>Fungi</taxon>
        <taxon>Dikarya</taxon>
        <taxon>Ascomycota</taxon>
        <taxon>Pezizomycotina</taxon>
        <taxon>Dothideomycetes</taxon>
        <taxon>Pleosporomycetidae</taxon>
        <taxon>Pleosporales</taxon>
        <taxon>Pleosporineae</taxon>
        <taxon>Leptosphaeriaceae</taxon>
        <taxon>Plenodomus</taxon>
    </lineage>
</organism>
<dbReference type="OrthoDB" id="3944206at2759"/>
<protein>
    <submittedName>
        <fullName evidence="2">Uncharacterized protein</fullName>
    </submittedName>
</protein>
<proteinExistence type="predicted"/>
<gene>
    <name evidence="2" type="ORF">T440DRAFT_521760</name>
</gene>
<dbReference type="Proteomes" id="UP000799423">
    <property type="component" value="Unassembled WGS sequence"/>
</dbReference>
<evidence type="ECO:0000313" key="3">
    <source>
        <dbReference type="Proteomes" id="UP000799423"/>
    </source>
</evidence>
<reference evidence="2" key="1">
    <citation type="submission" date="2020-01" db="EMBL/GenBank/DDBJ databases">
        <authorList>
            <consortium name="DOE Joint Genome Institute"/>
            <person name="Haridas S."/>
            <person name="Albert R."/>
            <person name="Binder M."/>
            <person name="Bloem J."/>
            <person name="Labutti K."/>
            <person name="Salamov A."/>
            <person name="Andreopoulos B."/>
            <person name="Baker S.E."/>
            <person name="Barry K."/>
            <person name="Bills G."/>
            <person name="Bluhm B.H."/>
            <person name="Cannon C."/>
            <person name="Castanera R."/>
            <person name="Culley D.E."/>
            <person name="Daum C."/>
            <person name="Ezra D."/>
            <person name="Gonzalez J.B."/>
            <person name="Henrissat B."/>
            <person name="Kuo A."/>
            <person name="Liang C."/>
            <person name="Lipzen A."/>
            <person name="Lutzoni F."/>
            <person name="Magnuson J."/>
            <person name="Mondo S."/>
            <person name="Nolan M."/>
            <person name="Ohm R."/>
            <person name="Pangilinan J."/>
            <person name="Park H.-J."/>
            <person name="Ramirez L."/>
            <person name="Alfaro M."/>
            <person name="Sun H."/>
            <person name="Tritt A."/>
            <person name="Yoshinaga Y."/>
            <person name="Zwiers L.-H."/>
            <person name="Turgeon B.G."/>
            <person name="Goodwin S.B."/>
            <person name="Spatafora J.W."/>
            <person name="Crous P.W."/>
            <person name="Grigoriev I.V."/>
        </authorList>
    </citation>
    <scope>NUCLEOTIDE SEQUENCE</scope>
    <source>
        <strain evidence="2">IPT5</strain>
    </source>
</reference>
<feature type="compositionally biased region" description="Basic residues" evidence="1">
    <location>
        <begin position="1376"/>
        <end position="1386"/>
    </location>
</feature>
<name>A0A6A7ASU6_9PLEO</name>
<feature type="region of interest" description="Disordered" evidence="1">
    <location>
        <begin position="1220"/>
        <end position="1239"/>
    </location>
</feature>
<dbReference type="EMBL" id="MU006335">
    <property type="protein sequence ID" value="KAF2846390.1"/>
    <property type="molecule type" value="Genomic_DNA"/>
</dbReference>
<sequence>MTQLDKLFERESGPWPFSNGVTESICLHAGREASAALFVAIGPWANGGIVARKAVYCEPFTYWDWHGVHPDERFARTRGSKRQQTWERQRGFRQGSHNVEFGYPSPRARWQAFKTSIAMHPQRCLWVQRIAVAHWMNADDMDWIADHLTKLKGLDLSDILVKRMGSDKGASPSGLKGVSLLNEKLTSFLARLTWLGLPDVRVPGLDHTETLPLAQYLSMCTELQTLCIRDTRGGNMRPYSFQSAKAASDWITNTIAGIPATTTALELQLCLPSIDRLVAELVKRKSKITQVGIDLGAWAQTYLPITEQLRHEEIQKSTSAAAHKATLDAYEEEHNKVFSGGSKWWLPNSLSMEEGRTKHEYQVDRPAFARNLYQIQHITGVDGGGALASNSQIASSGNSRKKSTSTKHGLDRLNFSSMYENLFKLYRAGTSNGHGNVQFYTLTPEWQVDSTDPIHPLAMIRPESGGKAISTGQLMNLYDWLNKTFDWRPVFDWDYFMKLDSPDRQDAQIKQIAQQLQHMRDAYIPIRILIGRRHWDVSSLYWGGDSAAWAQTLDQPVNTSLEQIAPLVDSLIVHYDLRNPLDHDRLEEIDMKEPYIGPSAVCPRIPCPWKHKNCPFEKQWDQRPIAQHSQPAINEKAATASKRAPLLASRDISCLPTGEDASLHPADDFDPAKVQGQPTLHHLARHAAYLREAASWQQFWSKYSPLLTNLSELRVRMSRSFDKVGTLRLRMLLDPRDGWKMHTFAEERQHMQTREDSKWSVGKNNAALTHLPEDKIWPGGRFVRRLWVRMDAPPTFEVPHLERSTEDVTRPETRADNSVFDNLSEDDIERIEREELERAIKAAKIAGQREEEYQKRLEAVAEITTPMPNAEDTETANKSTVEATTPLGLSAEERRNRTTARQTWVVEMQDQAQNLSEQKIETVIQQDLHRSSNDLKTIASDAVQIREVLGSTRAELERLIPLCPENVVELGDALLPLEDLVKELAEKRARPMAKQLLEQEARTAAAQAKMKAEAEAQIAAAAVVTSPPRKPSSDIFVSGDSEAQQHVRREIPDTLPLPDDYVYEDPSGDGFIPKQLLGLSQPHGRLSQTLDNSDMESLLGEAPASASHVELPTPPLGTPVQTAGGDSPVDVGDDDFWDDANVTARDGVSKFPDEIPETIDVDRFDDNPQTTALSVSGLGLGNSILGKAHVQSDIEAAPMIEGRVTDVTTIEETIVVEEDTSSQQEVTEHTTQDTKNVSTRETVDAEDIINTTKVLESPEIPETPGVTETQFDDPIPLPTPIIAPKQPPQPVQTQSAQDLRPTVPSYDNGPTKPSKKRTRTTRSSTPTVGSRHSTRSVTPVSYVEVESGEDEERPRKKRQIGKRGVKDGEWAPVKKTVGKKRGKKGE</sequence>
<evidence type="ECO:0000256" key="1">
    <source>
        <dbReference type="SAM" id="MobiDB-lite"/>
    </source>
</evidence>
<keyword evidence="3" id="KW-1185">Reference proteome</keyword>
<feature type="compositionally biased region" description="Basic and acidic residues" evidence="1">
    <location>
        <begin position="1043"/>
        <end position="1052"/>
    </location>
</feature>
<feature type="compositionally biased region" description="Polar residues" evidence="1">
    <location>
        <begin position="1328"/>
        <end position="1339"/>
    </location>
</feature>
<feature type="compositionally biased region" description="Pro residues" evidence="1">
    <location>
        <begin position="1275"/>
        <end position="1290"/>
    </location>
</feature>